<reference evidence="3" key="1">
    <citation type="journal article" date="2014" name="Int. J. Syst. Evol. Microbiol.">
        <title>Complete genome sequence of Corynebacterium casei LMG S-19264T (=DSM 44701T), isolated from a smear-ripened cheese.</title>
        <authorList>
            <consortium name="US DOE Joint Genome Institute (JGI-PGF)"/>
            <person name="Walter F."/>
            <person name="Albersmeier A."/>
            <person name="Kalinowski J."/>
            <person name="Ruckert C."/>
        </authorList>
    </citation>
    <scope>NUCLEOTIDE SEQUENCE</scope>
    <source>
        <strain evidence="3">KCTC 12343</strain>
    </source>
</reference>
<dbReference type="NCBIfam" id="TIGR02913">
    <property type="entry name" value="HAF_rpt"/>
    <property type="match status" value="2"/>
</dbReference>
<organism evidence="3 6">
    <name type="scientific">Pseudoduganella albidiflava</name>
    <dbReference type="NCBI Taxonomy" id="321983"/>
    <lineage>
        <taxon>Bacteria</taxon>
        <taxon>Pseudomonadati</taxon>
        <taxon>Pseudomonadota</taxon>
        <taxon>Betaproteobacteria</taxon>
        <taxon>Burkholderiales</taxon>
        <taxon>Oxalobacteraceae</taxon>
        <taxon>Telluria group</taxon>
        <taxon>Pseudoduganella</taxon>
    </lineage>
</organism>
<proteinExistence type="predicted"/>
<evidence type="ECO:0000313" key="6">
    <source>
        <dbReference type="Proteomes" id="UP000628442"/>
    </source>
</evidence>
<evidence type="ECO:0000313" key="5">
    <source>
        <dbReference type="Proteomes" id="UP000292307"/>
    </source>
</evidence>
<reference evidence="3" key="3">
    <citation type="submission" date="2022-12" db="EMBL/GenBank/DDBJ databases">
        <authorList>
            <person name="Sun Q."/>
            <person name="Kim S."/>
        </authorList>
    </citation>
    <scope>NUCLEOTIDE SEQUENCE</scope>
    <source>
        <strain evidence="3">KCTC 12343</strain>
    </source>
</reference>
<feature type="domain" description="Ice-binding protein C-terminal" evidence="2">
    <location>
        <begin position="317"/>
        <end position="341"/>
    </location>
</feature>
<evidence type="ECO:0000313" key="3">
    <source>
        <dbReference type="EMBL" id="GGY49209.1"/>
    </source>
</evidence>
<keyword evidence="1" id="KW-0732">Signal</keyword>
<feature type="chain" id="PRO_5044601655" evidence="1">
    <location>
        <begin position="21"/>
        <end position="342"/>
    </location>
</feature>
<name>A0A411WWR4_9BURK</name>
<dbReference type="EMBL" id="CP036401">
    <property type="protein sequence ID" value="QBI01231.1"/>
    <property type="molecule type" value="Genomic_DNA"/>
</dbReference>
<dbReference type="OrthoDB" id="8558647at2"/>
<keyword evidence="5" id="KW-1185">Reference proteome</keyword>
<dbReference type="Proteomes" id="UP000292307">
    <property type="component" value="Chromosome"/>
</dbReference>
<accession>A0A411WWR4</accession>
<feature type="signal peptide" evidence="1">
    <location>
        <begin position="1"/>
        <end position="20"/>
    </location>
</feature>
<protein>
    <submittedName>
        <fullName evidence="4">PEP-CTERM sorting domain-containing protein</fullName>
    </submittedName>
</protein>
<dbReference type="InterPro" id="IPR013424">
    <property type="entry name" value="Ice-binding_C"/>
</dbReference>
<evidence type="ECO:0000259" key="2">
    <source>
        <dbReference type="Pfam" id="PF07589"/>
    </source>
</evidence>
<sequence>MRKLLIATLLTAATTAPALAAPGYKFTVLGGWSPVHDINNLGVGAGQGGECCDYVAQTYSASGIAAVPVPSSIVSSSAWGINDHGTIVGRAGTSTWEDRAFVYANGTYRDLGGLAGISSTAYAVNNAGSVLVTYGKPNVAFGSYLWSEAGGMVDLGSLGGNYTWASALNERGQVAGISSTEEGYGRVFRWTDGEMEDLGTFQSEFGYSVDGISERGDVFGSRDELHSSHAFIIRADGTTESHGDLSRISYIDASGRIYGTDQDGWGVIVENGVKTKLTALTEGAEGWRLGVTEVNEAGQILGTAYDGSDLHVVLLSPVPEPATYGMLLAGVAVLGWAGRRRR</sequence>
<dbReference type="RefSeq" id="WP_131145353.1">
    <property type="nucleotide sequence ID" value="NZ_BMWV01000007.1"/>
</dbReference>
<dbReference type="Pfam" id="PF07589">
    <property type="entry name" value="PEP-CTERM"/>
    <property type="match status" value="1"/>
</dbReference>
<dbReference type="InterPro" id="IPR014262">
    <property type="entry name" value="HAF_rpt"/>
</dbReference>
<gene>
    <name evidence="4" type="ORF">EYF70_10565</name>
    <name evidence="3" type="ORF">GCM10007387_34370</name>
</gene>
<evidence type="ECO:0000313" key="4">
    <source>
        <dbReference type="EMBL" id="QBI01231.1"/>
    </source>
</evidence>
<dbReference type="NCBIfam" id="TIGR02595">
    <property type="entry name" value="PEP_CTERM"/>
    <property type="match status" value="1"/>
</dbReference>
<reference evidence="4 5" key="2">
    <citation type="submission" date="2019-02" db="EMBL/GenBank/DDBJ databases">
        <title>Draft Genome Sequences of Six Type Strains of the Genus Massilia.</title>
        <authorList>
            <person name="Miess H."/>
            <person name="Frediansyhah A."/>
            <person name="Gross H."/>
        </authorList>
    </citation>
    <scope>NUCLEOTIDE SEQUENCE [LARGE SCALE GENOMIC DNA]</scope>
    <source>
        <strain evidence="4 5">DSM 17472</strain>
    </source>
</reference>
<dbReference type="EMBL" id="BMWV01000007">
    <property type="protein sequence ID" value="GGY49209.1"/>
    <property type="molecule type" value="Genomic_DNA"/>
</dbReference>
<evidence type="ECO:0000256" key="1">
    <source>
        <dbReference type="SAM" id="SignalP"/>
    </source>
</evidence>
<dbReference type="Proteomes" id="UP000628442">
    <property type="component" value="Unassembled WGS sequence"/>
</dbReference>
<dbReference type="AlphaFoldDB" id="A0A411WWR4"/>